<dbReference type="Proteomes" id="UP000253862">
    <property type="component" value="Chromosome"/>
</dbReference>
<feature type="transmembrane region" description="Helical" evidence="5">
    <location>
        <begin position="117"/>
        <end position="135"/>
    </location>
</feature>
<keyword evidence="4 5" id="KW-0472">Membrane</keyword>
<feature type="transmembrane region" description="Helical" evidence="5">
    <location>
        <begin position="180"/>
        <end position="199"/>
    </location>
</feature>
<dbReference type="SMART" id="SM00679">
    <property type="entry name" value="CTNS"/>
    <property type="match status" value="2"/>
</dbReference>
<evidence type="ECO:0000256" key="4">
    <source>
        <dbReference type="ARBA" id="ARBA00023136"/>
    </source>
</evidence>
<accession>A0A345JSP8</accession>
<feature type="transmembrane region" description="Helical" evidence="5">
    <location>
        <begin position="147"/>
        <end position="174"/>
    </location>
</feature>
<evidence type="ECO:0000313" key="6">
    <source>
        <dbReference type="EMBL" id="AXH30344.1"/>
    </source>
</evidence>
<comment type="subcellular location">
    <subcellularLocation>
        <location evidence="1">Membrane</location>
        <topology evidence="1">Multi-pass membrane protein</topology>
    </subcellularLocation>
</comment>
<feature type="transmembrane region" description="Helical" evidence="5">
    <location>
        <begin position="6"/>
        <end position="23"/>
    </location>
</feature>
<dbReference type="GO" id="GO:0016020">
    <property type="term" value="C:membrane"/>
    <property type="evidence" value="ECO:0007669"/>
    <property type="project" value="UniProtKB-SubCell"/>
</dbReference>
<evidence type="ECO:0000256" key="3">
    <source>
        <dbReference type="ARBA" id="ARBA00022989"/>
    </source>
</evidence>
<dbReference type="RefSeq" id="WP_071629606.1">
    <property type="nucleotide sequence ID" value="NZ_CP022375.1"/>
</dbReference>
<dbReference type="AlphaFoldDB" id="A0A345JSP8"/>
<feature type="transmembrane region" description="Helical" evidence="5">
    <location>
        <begin position="35"/>
        <end position="53"/>
    </location>
</feature>
<gene>
    <name evidence="6" type="ORF">CGC43_07000</name>
</gene>
<keyword evidence="7" id="KW-1185">Reference proteome</keyword>
<keyword evidence="2 5" id="KW-0812">Transmembrane</keyword>
<dbReference type="InterPro" id="IPR006603">
    <property type="entry name" value="PQ-loop_rpt"/>
</dbReference>
<evidence type="ECO:0008006" key="8">
    <source>
        <dbReference type="Google" id="ProtNLM"/>
    </source>
</evidence>
<dbReference type="Gene3D" id="1.20.1280.290">
    <property type="match status" value="1"/>
</dbReference>
<dbReference type="Pfam" id="PF04193">
    <property type="entry name" value="PQ-loop"/>
    <property type="match status" value="2"/>
</dbReference>
<reference evidence="6 7" key="1">
    <citation type="submission" date="2017-07" db="EMBL/GenBank/DDBJ databases">
        <title>Complete genome sequences and comparative analysis of the novel pathogen Francisella opportunistica.</title>
        <authorList>
            <person name="Dietrich E.A."/>
            <person name="Kingry L.C."/>
            <person name="Petersen J.M."/>
        </authorList>
    </citation>
    <scope>NUCLEOTIDE SEQUENCE [LARGE SCALE GENOMIC DNA]</scope>
    <source>
        <strain evidence="6 7">14-2155</strain>
    </source>
</reference>
<protein>
    <recommendedName>
        <fullName evidence="8">PQ-loop repeat-containing protein</fullName>
    </recommendedName>
</protein>
<dbReference type="KEGG" id="foo:CGC45_07000"/>
<sequence>MNTQFFGQIVLNASLLLYSVQFVPQIIHNFRNKQALSNISILTQFGIFITVLSNIVETIGFGYEWQYAVVAIIYLLGVCIQQLQISIFCKKMPEIVNISFIILFAIAMLAMGSNHQLVYQLAYYIGFVVNTLYWIPQIYKNYKQKRFDGFSLGFILIALIGTCLYIVSSFLLSWDLISKIDALVMFPIITVLVIQKFYYR</sequence>
<evidence type="ECO:0000256" key="2">
    <source>
        <dbReference type="ARBA" id="ARBA00022692"/>
    </source>
</evidence>
<dbReference type="EMBL" id="CP022375">
    <property type="protein sequence ID" value="AXH30344.1"/>
    <property type="molecule type" value="Genomic_DNA"/>
</dbReference>
<feature type="transmembrane region" description="Helical" evidence="5">
    <location>
        <begin position="65"/>
        <end position="83"/>
    </location>
</feature>
<name>A0A345JSP8_9GAMM</name>
<keyword evidence="3 5" id="KW-1133">Transmembrane helix</keyword>
<proteinExistence type="predicted"/>
<feature type="transmembrane region" description="Helical" evidence="5">
    <location>
        <begin position="95"/>
        <end position="111"/>
    </location>
</feature>
<evidence type="ECO:0000256" key="5">
    <source>
        <dbReference type="SAM" id="Phobius"/>
    </source>
</evidence>
<evidence type="ECO:0000313" key="7">
    <source>
        <dbReference type="Proteomes" id="UP000253862"/>
    </source>
</evidence>
<dbReference type="OrthoDB" id="5605327at2"/>
<evidence type="ECO:0000256" key="1">
    <source>
        <dbReference type="ARBA" id="ARBA00004141"/>
    </source>
</evidence>
<organism evidence="6 7">
    <name type="scientific">Francisella opportunistica</name>
    <dbReference type="NCBI Taxonomy" id="2016517"/>
    <lineage>
        <taxon>Bacteria</taxon>
        <taxon>Pseudomonadati</taxon>
        <taxon>Pseudomonadota</taxon>
        <taxon>Gammaproteobacteria</taxon>
        <taxon>Thiotrichales</taxon>
        <taxon>Francisellaceae</taxon>
        <taxon>Francisella</taxon>
    </lineage>
</organism>